<evidence type="ECO:0000313" key="9">
    <source>
        <dbReference type="Proteomes" id="UP000703038"/>
    </source>
</evidence>
<evidence type="ECO:0000256" key="6">
    <source>
        <dbReference type="ARBA" id="ARBA00023136"/>
    </source>
</evidence>
<evidence type="ECO:0000256" key="5">
    <source>
        <dbReference type="ARBA" id="ARBA00022989"/>
    </source>
</evidence>
<protein>
    <submittedName>
        <fullName evidence="8">Uncharacterized membrane protein YraQ (UPF0718 family)</fullName>
    </submittedName>
</protein>
<comment type="subcellular location">
    <subcellularLocation>
        <location evidence="1">Cell membrane</location>
        <topology evidence="1">Multi-pass membrane protein</topology>
    </subcellularLocation>
</comment>
<dbReference type="Proteomes" id="UP000703038">
    <property type="component" value="Unassembled WGS sequence"/>
</dbReference>
<gene>
    <name evidence="8" type="ORF">JOE42_000183</name>
</gene>
<evidence type="ECO:0000313" key="8">
    <source>
        <dbReference type="EMBL" id="MBM7413450.1"/>
    </source>
</evidence>
<sequence>MVGIDDHSAAANSDDGDHTIAARGGSASTRVFVGIVIVTALLAVPVSDRVMSSARASTAAAIFVGVVVQAVPFLVLGTVVSGAIAAWITPTMVRRVLPRRTPLAITAASLSGAVMPGCECGSVPIARRLLDRGVPIGPALAFLLSAPAINPVVLVSTAVAFPGEPRMVVARLLGSLATSVAVAGLWTRFADPTWITRRLAEARSSDEEAPRWAVFAESARQDLLHSAAYLTFGALFVAILNVVVPQSVFDTLAGQLMLAIAAMAVLAVVLSVCSEADAFVAASFSTLPALPKLVFMVVGPAIDVKLFAMHAGTFGRAFAVRFAPVVFVVAVLCACLAGVLVVGLPS</sequence>
<keyword evidence="3" id="KW-1003">Cell membrane</keyword>
<organism evidence="8 9">
    <name type="scientific">Rhodococcoides corynebacterioides</name>
    <dbReference type="NCBI Taxonomy" id="53972"/>
    <lineage>
        <taxon>Bacteria</taxon>
        <taxon>Bacillati</taxon>
        <taxon>Actinomycetota</taxon>
        <taxon>Actinomycetes</taxon>
        <taxon>Mycobacteriales</taxon>
        <taxon>Nocardiaceae</taxon>
        <taxon>Rhodococcoides</taxon>
    </lineage>
</organism>
<dbReference type="PANTHER" id="PTHR34184">
    <property type="entry name" value="UPF0718 PROTEIN YCGR"/>
    <property type="match status" value="1"/>
</dbReference>
<feature type="transmembrane region" description="Helical" evidence="7">
    <location>
        <begin position="59"/>
        <end position="88"/>
    </location>
</feature>
<keyword evidence="5 7" id="KW-1133">Transmembrane helix</keyword>
<reference evidence="8 9" key="1">
    <citation type="submission" date="2021-01" db="EMBL/GenBank/DDBJ databases">
        <title>Genomics of switchgrass bacterial isolates.</title>
        <authorList>
            <person name="Shade A."/>
        </authorList>
    </citation>
    <scope>NUCLEOTIDE SEQUENCE [LARGE SCALE GENOMIC DNA]</scope>
    <source>
        <strain evidence="8 9">PvP111</strain>
    </source>
</reference>
<dbReference type="InterPro" id="IPR052923">
    <property type="entry name" value="UPF0718"/>
</dbReference>
<name>A0ABS2KP73_9NOCA</name>
<dbReference type="Pfam" id="PF03773">
    <property type="entry name" value="ArsP_1"/>
    <property type="match status" value="1"/>
</dbReference>
<feature type="transmembrane region" description="Helical" evidence="7">
    <location>
        <begin position="278"/>
        <end position="302"/>
    </location>
</feature>
<comment type="caution">
    <text evidence="8">The sequence shown here is derived from an EMBL/GenBank/DDBJ whole genome shotgun (WGS) entry which is preliminary data.</text>
</comment>
<feature type="transmembrane region" description="Helical" evidence="7">
    <location>
        <begin position="139"/>
        <end position="161"/>
    </location>
</feature>
<feature type="transmembrane region" description="Helical" evidence="7">
    <location>
        <begin position="322"/>
        <end position="344"/>
    </location>
</feature>
<proteinExistence type="inferred from homology"/>
<feature type="transmembrane region" description="Helical" evidence="7">
    <location>
        <begin position="227"/>
        <end position="244"/>
    </location>
</feature>
<evidence type="ECO:0000256" key="1">
    <source>
        <dbReference type="ARBA" id="ARBA00004651"/>
    </source>
</evidence>
<keyword evidence="9" id="KW-1185">Reference proteome</keyword>
<evidence type="ECO:0000256" key="4">
    <source>
        <dbReference type="ARBA" id="ARBA00022692"/>
    </source>
</evidence>
<feature type="transmembrane region" description="Helical" evidence="7">
    <location>
        <begin position="168"/>
        <end position="189"/>
    </location>
</feature>
<comment type="similarity">
    <text evidence="2">Belongs to the UPF0718 family.</text>
</comment>
<dbReference type="InterPro" id="IPR005524">
    <property type="entry name" value="DUF318"/>
</dbReference>
<evidence type="ECO:0000256" key="2">
    <source>
        <dbReference type="ARBA" id="ARBA00006386"/>
    </source>
</evidence>
<keyword evidence="4 7" id="KW-0812">Transmembrane</keyword>
<dbReference type="EMBL" id="JAFBBK010000001">
    <property type="protein sequence ID" value="MBM7413450.1"/>
    <property type="molecule type" value="Genomic_DNA"/>
</dbReference>
<feature type="transmembrane region" description="Helical" evidence="7">
    <location>
        <begin position="256"/>
        <end position="272"/>
    </location>
</feature>
<evidence type="ECO:0000256" key="3">
    <source>
        <dbReference type="ARBA" id="ARBA00022475"/>
    </source>
</evidence>
<keyword evidence="6 7" id="KW-0472">Membrane</keyword>
<dbReference type="PANTHER" id="PTHR34184:SF4">
    <property type="entry name" value="UPF0718 PROTEIN YCGR"/>
    <property type="match status" value="1"/>
</dbReference>
<feature type="transmembrane region" description="Helical" evidence="7">
    <location>
        <begin position="27"/>
        <end position="47"/>
    </location>
</feature>
<accession>A0ABS2KP73</accession>
<evidence type="ECO:0000256" key="7">
    <source>
        <dbReference type="SAM" id="Phobius"/>
    </source>
</evidence>